<organism evidence="4 5">
    <name type="scientific">Qipengyuania xiapuensis</name>
    <dbReference type="NCBI Taxonomy" id="2867236"/>
    <lineage>
        <taxon>Bacteria</taxon>
        <taxon>Pseudomonadati</taxon>
        <taxon>Pseudomonadota</taxon>
        <taxon>Alphaproteobacteria</taxon>
        <taxon>Sphingomonadales</taxon>
        <taxon>Erythrobacteraceae</taxon>
        <taxon>Qipengyuania</taxon>
    </lineage>
</organism>
<evidence type="ECO:0000313" key="4">
    <source>
        <dbReference type="EMBL" id="QZD93051.1"/>
    </source>
</evidence>
<keyword evidence="5" id="KW-1185">Reference proteome</keyword>
<sequence>MVYKINSLEDTANPDDGKITYRECAKALQVNSPYAIPAGRPRYCVFDVAGSIVLQSEAWIQTPKIYIAGQTSPGGIELRLGANYDPVDSLIDTRRGGDHLIARHIRARIGEHPDRPSDNGDAVRFNGTRFQILDHVTAQYGTDESIEASCTDCTIQWSIVGPNICRDAGHSSALHCKTLFLKPGNRVTLAYNLSQHGVQRGLNVAPGVLRAPTGTVSQVDALNNVIYNFVEEGGLISNQYGSVYANYIGNVYFRGSVYTDKNGNYWPALYNSATTEPFGFSIYMKNNISPRNRISGQFGSTVTDFFRDAVGFFKGVVASTVCGVTSNGLQDCSRSGKNVVQDSSIVVAPGTQKTFEDWMIASPMQGMRNVLAYAGAELCRDGTCRDNIDSAFVEDVRSCDAAPYLVENPADIRTAASVGGYARISSTGGAKPDRDNDGMPDEWEDLYSNTNAGVWDANEDADGDGYPNIEEYLNMLAQDHLRYRDIYSSGKGALPAYNCGRPQFP</sequence>
<dbReference type="Gene3D" id="2.160.20.10">
    <property type="entry name" value="Single-stranded right-handed beta-helix, Pectin lyase-like"/>
    <property type="match status" value="1"/>
</dbReference>
<evidence type="ECO:0000313" key="5">
    <source>
        <dbReference type="Proteomes" id="UP000824300"/>
    </source>
</evidence>
<dbReference type="InterPro" id="IPR011050">
    <property type="entry name" value="Pectin_lyase_fold/virulence"/>
</dbReference>
<name>A0ABX8ZVM0_9SPHN</name>
<dbReference type="Proteomes" id="UP000824300">
    <property type="component" value="Chromosome"/>
</dbReference>
<proteinExistence type="predicted"/>
<evidence type="ECO:0000256" key="2">
    <source>
        <dbReference type="ARBA" id="ARBA00023180"/>
    </source>
</evidence>
<keyword evidence="2" id="KW-0325">Glycoprotein</keyword>
<dbReference type="InterPro" id="IPR012334">
    <property type="entry name" value="Pectin_lyas_fold"/>
</dbReference>
<accession>A0ABX8ZVM0</accession>
<evidence type="ECO:0000256" key="1">
    <source>
        <dbReference type="ARBA" id="ARBA00022723"/>
    </source>
</evidence>
<dbReference type="PANTHER" id="PTHR42970">
    <property type="entry name" value="PECTATE LYASE C-RELATED"/>
    <property type="match status" value="1"/>
</dbReference>
<evidence type="ECO:0000256" key="3">
    <source>
        <dbReference type="SAM" id="MobiDB-lite"/>
    </source>
</evidence>
<dbReference type="InterPro" id="IPR052063">
    <property type="entry name" value="Polysaccharide_Lyase_1"/>
</dbReference>
<reference evidence="4 5" key="1">
    <citation type="submission" date="2021-08" db="EMBL/GenBank/DDBJ databases">
        <title>Comparative Genomics Analysis of the Genus Qipengyuania Reveals Extensive Genetic Diversity and Metabolic Versatility, Including the Description of Fifteen Novel Species.</title>
        <authorList>
            <person name="Liu Y."/>
        </authorList>
    </citation>
    <scope>NUCLEOTIDE SEQUENCE [LARGE SCALE GENOMIC DNA]</scope>
    <source>
        <strain evidence="4 5">1NDW3</strain>
    </source>
</reference>
<dbReference type="SUPFAM" id="SSF51126">
    <property type="entry name" value="Pectin lyase-like"/>
    <property type="match status" value="1"/>
</dbReference>
<dbReference type="EMBL" id="CP081296">
    <property type="protein sequence ID" value="QZD93051.1"/>
    <property type="molecule type" value="Genomic_DNA"/>
</dbReference>
<dbReference type="RefSeq" id="WP_221428740.1">
    <property type="nucleotide sequence ID" value="NZ_CP081296.1"/>
</dbReference>
<evidence type="ECO:0008006" key="6">
    <source>
        <dbReference type="Google" id="ProtNLM"/>
    </source>
</evidence>
<feature type="region of interest" description="Disordered" evidence="3">
    <location>
        <begin position="423"/>
        <end position="445"/>
    </location>
</feature>
<protein>
    <recommendedName>
        <fullName evidence="6">Pectate lyase</fullName>
    </recommendedName>
</protein>
<gene>
    <name evidence="4" type="ORF">K3162_03165</name>
</gene>
<keyword evidence="1" id="KW-0479">Metal-binding</keyword>
<dbReference type="PANTHER" id="PTHR42970:SF1">
    <property type="entry name" value="PECTATE LYASE C-RELATED"/>
    <property type="match status" value="1"/>
</dbReference>